<evidence type="ECO:0000313" key="3">
    <source>
        <dbReference type="Proteomes" id="UP000294155"/>
    </source>
</evidence>
<dbReference type="AlphaFoldDB" id="A0A4Q5LEK7"/>
<protein>
    <submittedName>
        <fullName evidence="2">Uncharacterized protein</fullName>
    </submittedName>
</protein>
<feature type="transmembrane region" description="Helical" evidence="1">
    <location>
        <begin position="84"/>
        <end position="107"/>
    </location>
</feature>
<feature type="transmembrane region" description="Helical" evidence="1">
    <location>
        <begin position="51"/>
        <end position="72"/>
    </location>
</feature>
<reference evidence="2 3" key="1">
    <citation type="submission" date="2019-02" db="EMBL/GenBank/DDBJ databases">
        <title>Bacterial novel species isolated from soil.</title>
        <authorList>
            <person name="Jung H.-Y."/>
        </authorList>
    </citation>
    <scope>NUCLEOTIDE SEQUENCE [LARGE SCALE GENOMIC DNA]</scope>
    <source>
        <strain evidence="2 3">1-3-3-3</strain>
    </source>
</reference>
<sequence length="108" mass="11954">MEVRRPYTRRNVICAALLGLVAAAYWLFIWWLTTDMQRAAAQGARGEAAGLFLAVLFPLALYSSLFFFAAFSSALQRGSRPMSYWLLALGLLPTLLLTGLLGAGRWLL</sequence>
<evidence type="ECO:0000313" key="2">
    <source>
        <dbReference type="EMBL" id="RYU82409.1"/>
    </source>
</evidence>
<dbReference type="Proteomes" id="UP000294155">
    <property type="component" value="Unassembled WGS sequence"/>
</dbReference>
<accession>A0A4Q5LEK7</accession>
<keyword evidence="1" id="KW-1133">Transmembrane helix</keyword>
<dbReference type="OrthoDB" id="9976983at2"/>
<gene>
    <name evidence="2" type="ORF">EWM57_04300</name>
</gene>
<comment type="caution">
    <text evidence="2">The sequence shown here is derived from an EMBL/GenBank/DDBJ whole genome shotgun (WGS) entry which is preliminary data.</text>
</comment>
<keyword evidence="3" id="KW-1185">Reference proteome</keyword>
<feature type="transmembrane region" description="Helical" evidence="1">
    <location>
        <begin position="12"/>
        <end position="31"/>
    </location>
</feature>
<organism evidence="2 3">
    <name type="scientific">Hymenobacter persicinus</name>
    <dbReference type="NCBI Taxonomy" id="2025506"/>
    <lineage>
        <taxon>Bacteria</taxon>
        <taxon>Pseudomonadati</taxon>
        <taxon>Bacteroidota</taxon>
        <taxon>Cytophagia</taxon>
        <taxon>Cytophagales</taxon>
        <taxon>Hymenobacteraceae</taxon>
        <taxon>Hymenobacter</taxon>
    </lineage>
</organism>
<proteinExistence type="predicted"/>
<dbReference type="EMBL" id="SEWE01000006">
    <property type="protein sequence ID" value="RYU82409.1"/>
    <property type="molecule type" value="Genomic_DNA"/>
</dbReference>
<keyword evidence="1" id="KW-0472">Membrane</keyword>
<keyword evidence="1" id="KW-0812">Transmembrane</keyword>
<evidence type="ECO:0000256" key="1">
    <source>
        <dbReference type="SAM" id="Phobius"/>
    </source>
</evidence>
<name>A0A4Q5LEK7_9BACT</name>
<dbReference type="RefSeq" id="WP_129919901.1">
    <property type="nucleotide sequence ID" value="NZ_SEWE01000006.1"/>
</dbReference>